<keyword evidence="2 6" id="KW-0812">Transmembrane</keyword>
<feature type="region of interest" description="Disordered" evidence="5">
    <location>
        <begin position="204"/>
        <end position="261"/>
    </location>
</feature>
<evidence type="ECO:0000313" key="9">
    <source>
        <dbReference type="Proteomes" id="UP000224634"/>
    </source>
</evidence>
<feature type="transmembrane region" description="Helical" evidence="6">
    <location>
        <begin position="175"/>
        <end position="194"/>
    </location>
</feature>
<dbReference type="GO" id="GO:0000329">
    <property type="term" value="C:fungal-type vacuole membrane"/>
    <property type="evidence" value="ECO:0007669"/>
    <property type="project" value="TreeGrafter"/>
</dbReference>
<protein>
    <recommendedName>
        <fullName evidence="7">Nodulin-like domain-containing protein</fullName>
    </recommendedName>
</protein>
<feature type="transmembrane region" description="Helical" evidence="6">
    <location>
        <begin position="505"/>
        <end position="524"/>
    </location>
</feature>
<organism evidence="8 9">
    <name type="scientific">Polytolypa hystricis (strain UAMH7299)</name>
    <dbReference type="NCBI Taxonomy" id="1447883"/>
    <lineage>
        <taxon>Eukaryota</taxon>
        <taxon>Fungi</taxon>
        <taxon>Dikarya</taxon>
        <taxon>Ascomycota</taxon>
        <taxon>Pezizomycotina</taxon>
        <taxon>Eurotiomycetes</taxon>
        <taxon>Eurotiomycetidae</taxon>
        <taxon>Onygenales</taxon>
        <taxon>Onygenales incertae sedis</taxon>
        <taxon>Polytolypa</taxon>
    </lineage>
</organism>
<keyword evidence="4 6" id="KW-0472">Membrane</keyword>
<feature type="domain" description="Nodulin-like" evidence="7">
    <location>
        <begin position="16"/>
        <end position="201"/>
    </location>
</feature>
<comment type="caution">
    <text evidence="8">The sequence shown here is derived from an EMBL/GenBank/DDBJ whole genome shotgun (WGS) entry which is preliminary data.</text>
</comment>
<feature type="transmembrane region" description="Helical" evidence="6">
    <location>
        <begin position="109"/>
        <end position="130"/>
    </location>
</feature>
<proteinExistence type="predicted"/>
<evidence type="ECO:0000256" key="1">
    <source>
        <dbReference type="ARBA" id="ARBA00004141"/>
    </source>
</evidence>
<keyword evidence="3 6" id="KW-1133">Transmembrane helix</keyword>
<evidence type="ECO:0000313" key="8">
    <source>
        <dbReference type="EMBL" id="PGH18344.1"/>
    </source>
</evidence>
<feature type="transmembrane region" description="Helical" evidence="6">
    <location>
        <begin position="458"/>
        <end position="479"/>
    </location>
</feature>
<dbReference type="SUPFAM" id="SSF103473">
    <property type="entry name" value="MFS general substrate transporter"/>
    <property type="match status" value="1"/>
</dbReference>
<dbReference type="InterPro" id="IPR010658">
    <property type="entry name" value="Nodulin-like"/>
</dbReference>
<feature type="transmembrane region" description="Helical" evidence="6">
    <location>
        <begin position="397"/>
        <end position="417"/>
    </location>
</feature>
<dbReference type="InterPro" id="IPR036259">
    <property type="entry name" value="MFS_trans_sf"/>
</dbReference>
<accession>A0A2B7Y2N8</accession>
<dbReference type="AlphaFoldDB" id="A0A2B7Y2N8"/>
<feature type="transmembrane region" description="Helical" evidence="6">
    <location>
        <begin position="151"/>
        <end position="169"/>
    </location>
</feature>
<evidence type="ECO:0000259" key="7">
    <source>
        <dbReference type="Pfam" id="PF06813"/>
    </source>
</evidence>
<evidence type="ECO:0000256" key="3">
    <source>
        <dbReference type="ARBA" id="ARBA00022989"/>
    </source>
</evidence>
<feature type="transmembrane region" description="Helical" evidence="6">
    <location>
        <begin position="81"/>
        <end position="97"/>
    </location>
</feature>
<evidence type="ECO:0000256" key="4">
    <source>
        <dbReference type="ARBA" id="ARBA00023136"/>
    </source>
</evidence>
<dbReference type="STRING" id="1447883.A0A2B7Y2N8"/>
<evidence type="ECO:0000256" key="2">
    <source>
        <dbReference type="ARBA" id="ARBA00022692"/>
    </source>
</evidence>
<dbReference type="PANTHER" id="PTHR21576:SF158">
    <property type="entry name" value="RIBOSOMAL RNA-PROCESSING PROTEIN 12-LIKE CONSERVED DOMAIN-CONTAINING PROTEIN"/>
    <property type="match status" value="1"/>
</dbReference>
<feature type="transmembrane region" description="Helical" evidence="6">
    <location>
        <begin position="12"/>
        <end position="34"/>
    </location>
</feature>
<evidence type="ECO:0000256" key="5">
    <source>
        <dbReference type="SAM" id="MobiDB-lite"/>
    </source>
</evidence>
<dbReference type="Gene3D" id="1.20.1250.20">
    <property type="entry name" value="MFS general substrate transporter like domains"/>
    <property type="match status" value="2"/>
</dbReference>
<name>A0A2B7Y2N8_POLH7</name>
<sequence length="544" mass="57973">MVSSASPKGLKAQRLVSVVAATLIAIACGTNYAYSAWAPQFAERLKLSSTESNLIGTAGNLGMYSTGIPLGLVVDSRGPRPGALIGAVALGVGYFPIHRAYAGGPGSMGVPGLCFFAFLTGLGSCSAFMASIKTSASNFPDHRGSATAFPLAAFGLSAFFFSTIARLAFSDDTAAFLLLLSLGTATIIFVSSFFTRIIPSSYSSLPTHEPESVSGTSQLHRTKSGDSRRSYDTVETGTQQETSNPQEPAVTPSGSGILHSNARVPNVDTEETSSLMSNSTTSANSDGSFCAEGVVPRAAHNSLYADVRGLAMLPLIDFWQLFALLGLLTGVGLMTINNIGYNVKSLWKYYDDSATPEFIQKRQVLHVSTLSILSCIGRLLSGIGSDILVKKLHMSRLWCIFTSSVIFCIAQLAASQISNPHHLIAVSGITGLAYGFLFGVFPSIVAQIFGVAGISQNWGFMTLAPVIFGNIFNLLYGTIYDRHSVVLPGGERDCTEGLECYRSAYYITLYAGVASAFITLWAIWHGKRVMERQRMGKGAHERIA</sequence>
<dbReference type="OrthoDB" id="410267at2759"/>
<dbReference type="Proteomes" id="UP000224634">
    <property type="component" value="Unassembled WGS sequence"/>
</dbReference>
<comment type="subcellular location">
    <subcellularLocation>
        <location evidence="1">Membrane</location>
        <topology evidence="1">Multi-pass membrane protein</topology>
    </subcellularLocation>
</comment>
<feature type="compositionally biased region" description="Polar residues" evidence="5">
    <location>
        <begin position="233"/>
        <end position="246"/>
    </location>
</feature>
<evidence type="ECO:0000256" key="6">
    <source>
        <dbReference type="SAM" id="Phobius"/>
    </source>
</evidence>
<feature type="transmembrane region" description="Helical" evidence="6">
    <location>
        <begin position="423"/>
        <end position="446"/>
    </location>
</feature>
<feature type="compositionally biased region" description="Basic and acidic residues" evidence="5">
    <location>
        <begin position="223"/>
        <end position="232"/>
    </location>
</feature>
<dbReference type="Pfam" id="PF06813">
    <property type="entry name" value="Nodulin-like"/>
    <property type="match status" value="1"/>
</dbReference>
<feature type="transmembrane region" description="Helical" evidence="6">
    <location>
        <begin position="318"/>
        <end position="343"/>
    </location>
</feature>
<keyword evidence="9" id="KW-1185">Reference proteome</keyword>
<gene>
    <name evidence="8" type="ORF">AJ80_04522</name>
</gene>
<dbReference type="EMBL" id="PDNA01000058">
    <property type="protein sequence ID" value="PGH18344.1"/>
    <property type="molecule type" value="Genomic_DNA"/>
</dbReference>
<dbReference type="PANTHER" id="PTHR21576">
    <property type="entry name" value="UNCHARACTERIZED NODULIN-LIKE PROTEIN"/>
    <property type="match status" value="1"/>
</dbReference>
<reference evidence="8 9" key="1">
    <citation type="submission" date="2017-10" db="EMBL/GenBank/DDBJ databases">
        <title>Comparative genomics in systemic dimorphic fungi from Ajellomycetaceae.</title>
        <authorList>
            <person name="Munoz J.F."/>
            <person name="Mcewen J.G."/>
            <person name="Clay O.K."/>
            <person name="Cuomo C.A."/>
        </authorList>
    </citation>
    <scope>NUCLEOTIDE SEQUENCE [LARGE SCALE GENOMIC DNA]</scope>
    <source>
        <strain evidence="8 9">UAMH7299</strain>
    </source>
</reference>